<evidence type="ECO:0000313" key="2">
    <source>
        <dbReference type="Proteomes" id="UP000734343"/>
    </source>
</evidence>
<gene>
    <name evidence="1" type="ORF">J1778_03740</name>
</gene>
<evidence type="ECO:0000313" key="1">
    <source>
        <dbReference type="EMBL" id="MBU9854397.1"/>
    </source>
</evidence>
<dbReference type="Proteomes" id="UP000734343">
    <property type="component" value="Unassembled WGS sequence"/>
</dbReference>
<dbReference type="EMBL" id="JAFMOW010000051">
    <property type="protein sequence ID" value="MBU9854397.1"/>
    <property type="molecule type" value="Genomic_DNA"/>
</dbReference>
<comment type="caution">
    <text evidence="1">The sequence shown here is derived from an EMBL/GenBank/DDBJ whole genome shotgun (WGS) entry which is preliminary data.</text>
</comment>
<evidence type="ECO:0008006" key="3">
    <source>
        <dbReference type="Google" id="ProtNLM"/>
    </source>
</evidence>
<name>A0ABS6LQT1_9GAMM</name>
<reference evidence="1 2" key="1">
    <citation type="submission" date="2021-03" db="EMBL/GenBank/DDBJ databases">
        <title>Five novel Rahnella species.</title>
        <authorList>
            <person name="Brady C."/>
            <person name="Asselin J."/>
            <person name="Beer S."/>
            <person name="Bruberg M.B."/>
            <person name="Crampton B."/>
            <person name="Venter S."/>
            <person name="Arnold D."/>
            <person name="Denman S."/>
        </authorList>
    </citation>
    <scope>NUCLEOTIDE SEQUENCE [LARGE SCALE GENOMIC DNA]</scope>
    <source>
        <strain evidence="1 2">H11b</strain>
    </source>
</reference>
<organism evidence="1 2">
    <name type="scientific">Rahnella bonaserana</name>
    <dbReference type="NCBI Taxonomy" id="2816248"/>
    <lineage>
        <taxon>Bacteria</taxon>
        <taxon>Pseudomonadati</taxon>
        <taxon>Pseudomonadota</taxon>
        <taxon>Gammaproteobacteria</taxon>
        <taxon>Enterobacterales</taxon>
        <taxon>Yersiniaceae</taxon>
        <taxon>Rahnella</taxon>
    </lineage>
</organism>
<protein>
    <recommendedName>
        <fullName evidence="3">DUF1120 domain-containing protein</fullName>
    </recommendedName>
</protein>
<keyword evidence="2" id="KW-1185">Reference proteome</keyword>
<proteinExistence type="predicted"/>
<sequence length="224" mass="24129">MITIKLICHFSYRWSVQILLTLLVIGTSANAKARSVAQMEIPPIEIQAAPSCDIQAPDGGEYAYAQLHASQFHLQQTTSLPPMTRRWAVVCDAPTTLILQVRDIQSNSASAGDSTQFGLGMVNGRGYLGQYQITLSNASIDGKSAKVYETSDASVPGVPAAKWDVSTEKYYGWTESNGEASNGKLFFADITVSPLLNSLQFTNGPLVNGAELNGQAEMIFSFGI</sequence>
<dbReference type="RefSeq" id="WP_217172048.1">
    <property type="nucleotide sequence ID" value="NZ_JAFMOW010000051.1"/>
</dbReference>
<accession>A0ABS6LQT1</accession>